<comment type="caution">
    <text evidence="2">The sequence shown here is derived from an EMBL/GenBank/DDBJ whole genome shotgun (WGS) entry which is preliminary data.</text>
</comment>
<dbReference type="Proteomes" id="UP001303760">
    <property type="component" value="Unassembled WGS sequence"/>
</dbReference>
<protein>
    <submittedName>
        <fullName evidence="2">Uncharacterized protein</fullName>
    </submittedName>
</protein>
<keyword evidence="3" id="KW-1185">Reference proteome</keyword>
<evidence type="ECO:0000313" key="2">
    <source>
        <dbReference type="EMBL" id="KAK4233762.1"/>
    </source>
</evidence>
<sequence length="341" mass="38247">MPPTGDPPATPPDTPNPGNGKSGRGGEDTNIDQGPVNFQNAANYGGVQTGNIIGYNLIIGTINVALDSAKSLTRKIDAFVASVEAVSLRLKSLGEKVGATATVINNINGLVVKQSRREGISDKDVTKDANLAEVKDRVWVAEKAGEKAPEVLSKKCFKDLMEAIKSADRLFDDMVKKIEAASDTLIRPQMMGRRGHRPAPEPSGEDDKVRLDEADKERLFLTEEKIRVMELDVEARKAELNISFEVFEWAINDENQEQAQERQKTVERIETEVIEELFESFEELRDPKGKKPSRRHDRVPELRMRSDSDTGIVRGLMRRVERKSQERMDMEQEHIERAKLE</sequence>
<evidence type="ECO:0000313" key="3">
    <source>
        <dbReference type="Proteomes" id="UP001303760"/>
    </source>
</evidence>
<gene>
    <name evidence="2" type="ORF">C8A03DRAFT_38512</name>
</gene>
<feature type="non-terminal residue" evidence="2">
    <location>
        <position position="341"/>
    </location>
</feature>
<dbReference type="AlphaFoldDB" id="A0AAN7H754"/>
<reference evidence="2" key="1">
    <citation type="journal article" date="2023" name="Mol. Phylogenet. Evol.">
        <title>Genome-scale phylogeny and comparative genomics of the fungal order Sordariales.</title>
        <authorList>
            <person name="Hensen N."/>
            <person name="Bonometti L."/>
            <person name="Westerberg I."/>
            <person name="Brannstrom I.O."/>
            <person name="Guillou S."/>
            <person name="Cros-Aarteil S."/>
            <person name="Calhoun S."/>
            <person name="Haridas S."/>
            <person name="Kuo A."/>
            <person name="Mondo S."/>
            <person name="Pangilinan J."/>
            <person name="Riley R."/>
            <person name="LaButti K."/>
            <person name="Andreopoulos B."/>
            <person name="Lipzen A."/>
            <person name="Chen C."/>
            <person name="Yan M."/>
            <person name="Daum C."/>
            <person name="Ng V."/>
            <person name="Clum A."/>
            <person name="Steindorff A."/>
            <person name="Ohm R.A."/>
            <person name="Martin F."/>
            <person name="Silar P."/>
            <person name="Natvig D.O."/>
            <person name="Lalanne C."/>
            <person name="Gautier V."/>
            <person name="Ament-Velasquez S.L."/>
            <person name="Kruys A."/>
            <person name="Hutchinson M.I."/>
            <person name="Powell A.J."/>
            <person name="Barry K."/>
            <person name="Miller A.N."/>
            <person name="Grigoriev I.V."/>
            <person name="Debuchy R."/>
            <person name="Gladieux P."/>
            <person name="Hiltunen Thoren M."/>
            <person name="Johannesson H."/>
        </authorList>
    </citation>
    <scope>NUCLEOTIDE SEQUENCE</scope>
    <source>
        <strain evidence="2">CBS 532.94</strain>
    </source>
</reference>
<feature type="compositionally biased region" description="Pro residues" evidence="1">
    <location>
        <begin position="1"/>
        <end position="15"/>
    </location>
</feature>
<feature type="region of interest" description="Disordered" evidence="1">
    <location>
        <begin position="284"/>
        <end position="341"/>
    </location>
</feature>
<feature type="region of interest" description="Disordered" evidence="1">
    <location>
        <begin position="186"/>
        <end position="211"/>
    </location>
</feature>
<proteinExistence type="predicted"/>
<evidence type="ECO:0000256" key="1">
    <source>
        <dbReference type="SAM" id="MobiDB-lite"/>
    </source>
</evidence>
<name>A0AAN7H754_9PEZI</name>
<feature type="compositionally biased region" description="Basic and acidic residues" evidence="1">
    <location>
        <begin position="318"/>
        <end position="341"/>
    </location>
</feature>
<dbReference type="EMBL" id="MU860482">
    <property type="protein sequence ID" value="KAK4233762.1"/>
    <property type="molecule type" value="Genomic_DNA"/>
</dbReference>
<feature type="region of interest" description="Disordered" evidence="1">
    <location>
        <begin position="1"/>
        <end position="37"/>
    </location>
</feature>
<reference evidence="2" key="2">
    <citation type="submission" date="2023-05" db="EMBL/GenBank/DDBJ databases">
        <authorList>
            <consortium name="Lawrence Berkeley National Laboratory"/>
            <person name="Steindorff A."/>
            <person name="Hensen N."/>
            <person name="Bonometti L."/>
            <person name="Westerberg I."/>
            <person name="Brannstrom I.O."/>
            <person name="Guillou S."/>
            <person name="Cros-Aarteil S."/>
            <person name="Calhoun S."/>
            <person name="Haridas S."/>
            <person name="Kuo A."/>
            <person name="Mondo S."/>
            <person name="Pangilinan J."/>
            <person name="Riley R."/>
            <person name="Labutti K."/>
            <person name="Andreopoulos B."/>
            <person name="Lipzen A."/>
            <person name="Chen C."/>
            <person name="Yanf M."/>
            <person name="Daum C."/>
            <person name="Ng V."/>
            <person name="Clum A."/>
            <person name="Ohm R."/>
            <person name="Martin F."/>
            <person name="Silar P."/>
            <person name="Natvig D."/>
            <person name="Lalanne C."/>
            <person name="Gautier V."/>
            <person name="Ament-Velasquez S.L."/>
            <person name="Kruys A."/>
            <person name="Hutchinson M.I."/>
            <person name="Powell A.J."/>
            <person name="Barry K."/>
            <person name="Miller A.N."/>
            <person name="Grigoriev I.V."/>
            <person name="Debuchy R."/>
            <person name="Gladieux P."/>
            <person name="Thoren M.H."/>
            <person name="Johannesson H."/>
        </authorList>
    </citation>
    <scope>NUCLEOTIDE SEQUENCE</scope>
    <source>
        <strain evidence="2">CBS 532.94</strain>
    </source>
</reference>
<accession>A0AAN7H754</accession>
<organism evidence="2 3">
    <name type="scientific">Achaetomium macrosporum</name>
    <dbReference type="NCBI Taxonomy" id="79813"/>
    <lineage>
        <taxon>Eukaryota</taxon>
        <taxon>Fungi</taxon>
        <taxon>Dikarya</taxon>
        <taxon>Ascomycota</taxon>
        <taxon>Pezizomycotina</taxon>
        <taxon>Sordariomycetes</taxon>
        <taxon>Sordariomycetidae</taxon>
        <taxon>Sordariales</taxon>
        <taxon>Chaetomiaceae</taxon>
        <taxon>Achaetomium</taxon>
    </lineage>
</organism>
<feature type="compositionally biased region" description="Basic and acidic residues" evidence="1">
    <location>
        <begin position="298"/>
        <end position="308"/>
    </location>
</feature>